<dbReference type="eggNOG" id="ENOG502S4C9">
    <property type="taxonomic scope" value="Eukaryota"/>
</dbReference>
<dbReference type="RefSeq" id="XP_009541579.1">
    <property type="nucleotide sequence ID" value="XM_009543284.1"/>
</dbReference>
<proteinExistence type="predicted"/>
<protein>
    <submittedName>
        <fullName evidence="2">Uncharacterized protein</fullName>
    </submittedName>
</protein>
<dbReference type="STRING" id="747525.W4KPH4"/>
<organism evidence="2 3">
    <name type="scientific">Heterobasidion irregulare (strain TC 32-1)</name>
    <dbReference type="NCBI Taxonomy" id="747525"/>
    <lineage>
        <taxon>Eukaryota</taxon>
        <taxon>Fungi</taxon>
        <taxon>Dikarya</taxon>
        <taxon>Basidiomycota</taxon>
        <taxon>Agaricomycotina</taxon>
        <taxon>Agaricomycetes</taxon>
        <taxon>Russulales</taxon>
        <taxon>Bondarzewiaceae</taxon>
        <taxon>Heterobasidion</taxon>
        <taxon>Heterobasidion annosum species complex</taxon>
    </lineage>
</organism>
<dbReference type="GeneID" id="20665658"/>
<dbReference type="InParanoid" id="W4KPH4"/>
<name>W4KPH4_HETIT</name>
<evidence type="ECO:0000313" key="2">
    <source>
        <dbReference type="EMBL" id="ETW87712.1"/>
    </source>
</evidence>
<sequence length="224" mass="25071">MLLTALFLSSCYWQPVPINTSLAYPWSDNTTTFSHALSALSIPQDGRPTVVRLLDRCWCDLSSVKLFEPFDIAGWERASVERVKEDMEREEREARRLSMNDEKERDATESEGAVIGEELAAAGSQSPKVETSAPSADRPQEEQVVKRKGITSILRSLSLPRHAVDLGHNLSKPVSQSLESVPILETTSISSPLTEKRPLLRREYDLRPYGLAMIIDFGWSRQGA</sequence>
<feature type="region of interest" description="Disordered" evidence="1">
    <location>
        <begin position="85"/>
        <end position="141"/>
    </location>
</feature>
<dbReference type="Proteomes" id="UP000030671">
    <property type="component" value="Unassembled WGS sequence"/>
</dbReference>
<keyword evidence="3" id="KW-1185">Reference proteome</keyword>
<evidence type="ECO:0000256" key="1">
    <source>
        <dbReference type="SAM" id="MobiDB-lite"/>
    </source>
</evidence>
<dbReference type="HOGENOM" id="CLU_095052_0_0_1"/>
<accession>W4KPH4</accession>
<feature type="compositionally biased region" description="Basic and acidic residues" evidence="1">
    <location>
        <begin position="85"/>
        <end position="108"/>
    </location>
</feature>
<dbReference type="KEGG" id="hir:HETIRDRAFT_100025"/>
<reference evidence="2 3" key="1">
    <citation type="journal article" date="2012" name="New Phytol.">
        <title>Insight into trade-off between wood decay and parasitism from the genome of a fungal forest pathogen.</title>
        <authorList>
            <person name="Olson A."/>
            <person name="Aerts A."/>
            <person name="Asiegbu F."/>
            <person name="Belbahri L."/>
            <person name="Bouzid O."/>
            <person name="Broberg A."/>
            <person name="Canback B."/>
            <person name="Coutinho P.M."/>
            <person name="Cullen D."/>
            <person name="Dalman K."/>
            <person name="Deflorio G."/>
            <person name="van Diepen L.T."/>
            <person name="Dunand C."/>
            <person name="Duplessis S."/>
            <person name="Durling M."/>
            <person name="Gonthier P."/>
            <person name="Grimwood J."/>
            <person name="Fossdal C.G."/>
            <person name="Hansson D."/>
            <person name="Henrissat B."/>
            <person name="Hietala A."/>
            <person name="Himmelstrand K."/>
            <person name="Hoffmeister D."/>
            <person name="Hogberg N."/>
            <person name="James T.Y."/>
            <person name="Karlsson M."/>
            <person name="Kohler A."/>
            <person name="Kues U."/>
            <person name="Lee Y.H."/>
            <person name="Lin Y.C."/>
            <person name="Lind M."/>
            <person name="Lindquist E."/>
            <person name="Lombard V."/>
            <person name="Lucas S."/>
            <person name="Lunden K."/>
            <person name="Morin E."/>
            <person name="Murat C."/>
            <person name="Park J."/>
            <person name="Raffaello T."/>
            <person name="Rouze P."/>
            <person name="Salamov A."/>
            <person name="Schmutz J."/>
            <person name="Solheim H."/>
            <person name="Stahlberg J."/>
            <person name="Velez H."/>
            <person name="de Vries R.P."/>
            <person name="Wiebenga A."/>
            <person name="Woodward S."/>
            <person name="Yakovlev I."/>
            <person name="Garbelotto M."/>
            <person name="Martin F."/>
            <person name="Grigoriev I.V."/>
            <person name="Stenlid J."/>
        </authorList>
    </citation>
    <scope>NUCLEOTIDE SEQUENCE [LARGE SCALE GENOMIC DNA]</scope>
    <source>
        <strain evidence="2 3">TC 32-1</strain>
    </source>
</reference>
<evidence type="ECO:0000313" key="3">
    <source>
        <dbReference type="Proteomes" id="UP000030671"/>
    </source>
</evidence>
<dbReference type="AlphaFoldDB" id="W4KPH4"/>
<feature type="compositionally biased region" description="Polar residues" evidence="1">
    <location>
        <begin position="123"/>
        <end position="134"/>
    </location>
</feature>
<dbReference type="OrthoDB" id="5563033at2759"/>
<gene>
    <name evidence="2" type="ORF">HETIRDRAFT_100025</name>
</gene>
<dbReference type="EMBL" id="KI925454">
    <property type="protein sequence ID" value="ETW87712.1"/>
    <property type="molecule type" value="Genomic_DNA"/>
</dbReference>